<protein>
    <submittedName>
        <fullName evidence="1">Nif11-like leader peptide family RiPP</fullName>
    </submittedName>
</protein>
<gene>
    <name evidence="1" type="ORF">IAC59_05085</name>
</gene>
<sequence>MTDNMKVFLDKVTSDGELAQRFSKMNKTELVSAAQQLGISLTEADVEAVQQNRAMSDDELSAVSGGGKCACISEGGGTGGDDIKPCGCALFGYGYFTDDVQRCMCLMGGGGVDQ</sequence>
<dbReference type="Proteomes" id="UP000824123">
    <property type="component" value="Unassembled WGS sequence"/>
</dbReference>
<reference evidence="1" key="1">
    <citation type="submission" date="2020-10" db="EMBL/GenBank/DDBJ databases">
        <authorList>
            <person name="Gilroy R."/>
        </authorList>
    </citation>
    <scope>NUCLEOTIDE SEQUENCE</scope>
    <source>
        <strain evidence="1">ChiSxjej2B14-8506</strain>
    </source>
</reference>
<evidence type="ECO:0000313" key="2">
    <source>
        <dbReference type="Proteomes" id="UP000824123"/>
    </source>
</evidence>
<reference evidence="1" key="2">
    <citation type="journal article" date="2021" name="PeerJ">
        <title>Extensive microbial diversity within the chicken gut microbiome revealed by metagenomics and culture.</title>
        <authorList>
            <person name="Gilroy R."/>
            <person name="Ravi A."/>
            <person name="Getino M."/>
            <person name="Pursley I."/>
            <person name="Horton D.L."/>
            <person name="Alikhan N.F."/>
            <person name="Baker D."/>
            <person name="Gharbi K."/>
            <person name="Hall N."/>
            <person name="Watson M."/>
            <person name="Adriaenssens E.M."/>
            <person name="Foster-Nyarko E."/>
            <person name="Jarju S."/>
            <person name="Secka A."/>
            <person name="Antonio M."/>
            <person name="Oren A."/>
            <person name="Chaudhuri R.R."/>
            <person name="La Ragione R."/>
            <person name="Hildebrand F."/>
            <person name="Pallen M.J."/>
        </authorList>
    </citation>
    <scope>NUCLEOTIDE SEQUENCE</scope>
    <source>
        <strain evidence="1">ChiSxjej2B14-8506</strain>
    </source>
</reference>
<dbReference type="EMBL" id="DVNK01000034">
    <property type="protein sequence ID" value="HIU46613.1"/>
    <property type="molecule type" value="Genomic_DNA"/>
</dbReference>
<accession>A0A9D1S4Y6</accession>
<evidence type="ECO:0000313" key="1">
    <source>
        <dbReference type="EMBL" id="HIU46613.1"/>
    </source>
</evidence>
<organism evidence="1 2">
    <name type="scientific">Candidatus Fimadaptatus faecigallinarum</name>
    <dbReference type="NCBI Taxonomy" id="2840814"/>
    <lineage>
        <taxon>Bacteria</taxon>
        <taxon>Bacillati</taxon>
        <taxon>Bacillota</taxon>
        <taxon>Clostridia</taxon>
        <taxon>Eubacteriales</taxon>
        <taxon>Candidatus Fimadaptatus</taxon>
    </lineage>
</organism>
<dbReference type="NCBIfam" id="TIGR03798">
    <property type="entry name" value="leader_Nif11"/>
    <property type="match status" value="1"/>
</dbReference>
<dbReference type="AlphaFoldDB" id="A0A9D1S4Y6"/>
<dbReference type="InterPro" id="IPR022516">
    <property type="entry name" value="CHP03798_Ocin"/>
</dbReference>
<comment type="caution">
    <text evidence="1">The sequence shown here is derived from an EMBL/GenBank/DDBJ whole genome shotgun (WGS) entry which is preliminary data.</text>
</comment>
<name>A0A9D1S4Y6_9FIRM</name>
<proteinExistence type="predicted"/>